<evidence type="ECO:0000259" key="5">
    <source>
        <dbReference type="PROSITE" id="PS51635"/>
    </source>
</evidence>
<gene>
    <name evidence="6" type="ORF">M422DRAFT_166757</name>
</gene>
<feature type="short sequence motif" description="GXGXXG" evidence="4">
    <location>
        <begin position="5"/>
        <end position="10"/>
    </location>
</feature>
<feature type="short sequence motif" description="GXSXG" evidence="4">
    <location>
        <begin position="45"/>
        <end position="49"/>
    </location>
</feature>
<dbReference type="Proteomes" id="UP000054279">
    <property type="component" value="Unassembled WGS sequence"/>
</dbReference>
<dbReference type="GO" id="GO:0004252">
    <property type="term" value="F:serine-type endopeptidase activity"/>
    <property type="evidence" value="ECO:0007669"/>
    <property type="project" value="InterPro"/>
</dbReference>
<evidence type="ECO:0000313" key="7">
    <source>
        <dbReference type="Proteomes" id="UP000054279"/>
    </source>
</evidence>
<dbReference type="InterPro" id="IPR016035">
    <property type="entry name" value="Acyl_Trfase/lysoPLipase"/>
</dbReference>
<keyword evidence="2 4" id="KW-0442">Lipid degradation</keyword>
<dbReference type="PANTHER" id="PTHR24185">
    <property type="entry name" value="CALCIUM-INDEPENDENT PHOSPHOLIPASE A2-GAMMA"/>
    <property type="match status" value="1"/>
</dbReference>
<protein>
    <recommendedName>
        <fullName evidence="5">PNPLA domain-containing protein</fullName>
    </recommendedName>
</protein>
<feature type="short sequence motif" description="DGA/G" evidence="4">
    <location>
        <begin position="187"/>
        <end position="189"/>
    </location>
</feature>
<dbReference type="CDD" id="cd07216">
    <property type="entry name" value="Pat17_PNPLA8_PNPLA9_like3"/>
    <property type="match status" value="1"/>
</dbReference>
<dbReference type="InterPro" id="IPR002471">
    <property type="entry name" value="Pept_S9_AS"/>
</dbReference>
<dbReference type="AlphaFoldDB" id="A0A0C9W1D0"/>
<dbReference type="SUPFAM" id="SSF52151">
    <property type="entry name" value="FabD/lysophospholipase-like"/>
    <property type="match status" value="1"/>
</dbReference>
<dbReference type="GO" id="GO:0016020">
    <property type="term" value="C:membrane"/>
    <property type="evidence" value="ECO:0007669"/>
    <property type="project" value="TreeGrafter"/>
</dbReference>
<dbReference type="HOGENOM" id="CLU_000288_144_2_1"/>
<feature type="non-terminal residue" evidence="6">
    <location>
        <position position="332"/>
    </location>
</feature>
<evidence type="ECO:0000256" key="4">
    <source>
        <dbReference type="PROSITE-ProRule" id="PRU01161"/>
    </source>
</evidence>
<keyword evidence="7" id="KW-1185">Reference proteome</keyword>
<dbReference type="PROSITE" id="PS00708">
    <property type="entry name" value="PRO_ENDOPEP_SER"/>
    <property type="match status" value="1"/>
</dbReference>
<accession>A0A0C9W1D0</accession>
<feature type="active site" description="Nucleophile" evidence="4">
    <location>
        <position position="47"/>
    </location>
</feature>
<dbReference type="GO" id="GO:0047499">
    <property type="term" value="F:calcium-independent phospholipase A2 activity"/>
    <property type="evidence" value="ECO:0007669"/>
    <property type="project" value="TreeGrafter"/>
</dbReference>
<sequence length="332" mass="36922">LPIDGGGIRGMSELLILKEMMDRIQAEESLAKPPLPCEYFDLIGGTSTGGIIALMLGRLRMSVVDAIDYYERLTKTVFKDTQVGKDGKLKHKILKRVIKDVVKMQVGTEEERMLDTRDNACKTFVCARAGLNLSAGIPRLFRTYEPPSGKTYNCTIWEAARATSAAPDFFQRIFIGGPGFPKQSYIDGGFGCNNPTKQILEEAHLIFPDQHVACIISIGAGKLSPISIPKPTLFQRILPTELIKATLHITTDCEIIEQEVAQRFCNAPGLYFRFNVEQGLQSVGPVEFDKMEKVTAHTDQYIQMAEVKQKFKNAVSILCRRKALVSTSQISE</sequence>
<keyword evidence="3 4" id="KW-0443">Lipid metabolism</keyword>
<dbReference type="GO" id="GO:0016042">
    <property type="term" value="P:lipid catabolic process"/>
    <property type="evidence" value="ECO:0007669"/>
    <property type="project" value="UniProtKB-UniRule"/>
</dbReference>
<dbReference type="PANTHER" id="PTHR24185:SF1">
    <property type="entry name" value="CALCIUM-INDEPENDENT PHOSPHOLIPASE A2-GAMMA"/>
    <property type="match status" value="1"/>
</dbReference>
<evidence type="ECO:0000313" key="6">
    <source>
        <dbReference type="EMBL" id="KIJ45325.1"/>
    </source>
</evidence>
<dbReference type="Gene3D" id="3.40.1090.10">
    <property type="entry name" value="Cytosolic phospholipase A2 catalytic domain"/>
    <property type="match status" value="1"/>
</dbReference>
<evidence type="ECO:0000256" key="2">
    <source>
        <dbReference type="ARBA" id="ARBA00022963"/>
    </source>
</evidence>
<name>A0A0C9W1D0_SPHS4</name>
<dbReference type="InterPro" id="IPR002641">
    <property type="entry name" value="PNPLA_dom"/>
</dbReference>
<dbReference type="PROSITE" id="PS51635">
    <property type="entry name" value="PNPLA"/>
    <property type="match status" value="1"/>
</dbReference>
<feature type="active site" description="Proton acceptor" evidence="4">
    <location>
        <position position="187"/>
    </location>
</feature>
<dbReference type="GO" id="GO:0046486">
    <property type="term" value="P:glycerolipid metabolic process"/>
    <property type="evidence" value="ECO:0007669"/>
    <property type="project" value="UniProtKB-ARBA"/>
</dbReference>
<evidence type="ECO:0000256" key="1">
    <source>
        <dbReference type="ARBA" id="ARBA00022801"/>
    </source>
</evidence>
<proteinExistence type="predicted"/>
<dbReference type="GO" id="GO:0006508">
    <property type="term" value="P:proteolysis"/>
    <property type="evidence" value="ECO:0007669"/>
    <property type="project" value="InterPro"/>
</dbReference>
<dbReference type="OrthoDB" id="630895at2759"/>
<keyword evidence="1 4" id="KW-0378">Hydrolase</keyword>
<feature type="domain" description="PNPLA" evidence="5">
    <location>
        <begin position="1"/>
        <end position="200"/>
    </location>
</feature>
<dbReference type="EMBL" id="KN837112">
    <property type="protein sequence ID" value="KIJ45325.1"/>
    <property type="molecule type" value="Genomic_DNA"/>
</dbReference>
<reference evidence="6 7" key="1">
    <citation type="submission" date="2014-06" db="EMBL/GenBank/DDBJ databases">
        <title>Evolutionary Origins and Diversification of the Mycorrhizal Mutualists.</title>
        <authorList>
            <consortium name="DOE Joint Genome Institute"/>
            <consortium name="Mycorrhizal Genomics Consortium"/>
            <person name="Kohler A."/>
            <person name="Kuo A."/>
            <person name="Nagy L.G."/>
            <person name="Floudas D."/>
            <person name="Copeland A."/>
            <person name="Barry K.W."/>
            <person name="Cichocki N."/>
            <person name="Veneault-Fourrey C."/>
            <person name="LaButti K."/>
            <person name="Lindquist E.A."/>
            <person name="Lipzen A."/>
            <person name="Lundell T."/>
            <person name="Morin E."/>
            <person name="Murat C."/>
            <person name="Riley R."/>
            <person name="Ohm R."/>
            <person name="Sun H."/>
            <person name="Tunlid A."/>
            <person name="Henrissat B."/>
            <person name="Grigoriev I.V."/>
            <person name="Hibbett D.S."/>
            <person name="Martin F."/>
        </authorList>
    </citation>
    <scope>NUCLEOTIDE SEQUENCE [LARGE SCALE GENOMIC DNA]</scope>
    <source>
        <strain evidence="6 7">SS14</strain>
    </source>
</reference>
<dbReference type="Pfam" id="PF01734">
    <property type="entry name" value="Patatin"/>
    <property type="match status" value="1"/>
</dbReference>
<evidence type="ECO:0000256" key="3">
    <source>
        <dbReference type="ARBA" id="ARBA00023098"/>
    </source>
</evidence>
<dbReference type="GO" id="GO:0019369">
    <property type="term" value="P:arachidonate metabolic process"/>
    <property type="evidence" value="ECO:0007669"/>
    <property type="project" value="TreeGrafter"/>
</dbReference>
<organism evidence="6 7">
    <name type="scientific">Sphaerobolus stellatus (strain SS14)</name>
    <dbReference type="NCBI Taxonomy" id="990650"/>
    <lineage>
        <taxon>Eukaryota</taxon>
        <taxon>Fungi</taxon>
        <taxon>Dikarya</taxon>
        <taxon>Basidiomycota</taxon>
        <taxon>Agaricomycotina</taxon>
        <taxon>Agaricomycetes</taxon>
        <taxon>Phallomycetidae</taxon>
        <taxon>Geastrales</taxon>
        <taxon>Sphaerobolaceae</taxon>
        <taxon>Sphaerobolus</taxon>
    </lineage>
</organism>